<comment type="caution">
    <text evidence="2">The sequence shown here is derived from an EMBL/GenBank/DDBJ whole genome shotgun (WGS) entry which is preliminary data.</text>
</comment>
<feature type="compositionally biased region" description="Basic and acidic residues" evidence="1">
    <location>
        <begin position="83"/>
        <end position="95"/>
    </location>
</feature>
<proteinExistence type="predicted"/>
<feature type="region of interest" description="Disordered" evidence="1">
    <location>
        <begin position="1"/>
        <end position="113"/>
    </location>
</feature>
<protein>
    <submittedName>
        <fullName evidence="2">Uncharacterized protein</fullName>
    </submittedName>
</protein>
<gene>
    <name evidence="2" type="ORF">LCGC14_1295710</name>
</gene>
<dbReference type="EMBL" id="LAZR01007513">
    <property type="protein sequence ID" value="KKM84784.1"/>
    <property type="molecule type" value="Genomic_DNA"/>
</dbReference>
<evidence type="ECO:0000313" key="2">
    <source>
        <dbReference type="EMBL" id="KKM84784.1"/>
    </source>
</evidence>
<evidence type="ECO:0000256" key="1">
    <source>
        <dbReference type="SAM" id="MobiDB-lite"/>
    </source>
</evidence>
<dbReference type="AlphaFoldDB" id="A0A0F9KRF0"/>
<feature type="compositionally biased region" description="Acidic residues" evidence="1">
    <location>
        <begin position="96"/>
        <end position="106"/>
    </location>
</feature>
<feature type="compositionally biased region" description="Basic and acidic residues" evidence="1">
    <location>
        <begin position="293"/>
        <end position="303"/>
    </location>
</feature>
<reference evidence="2" key="1">
    <citation type="journal article" date="2015" name="Nature">
        <title>Complex archaea that bridge the gap between prokaryotes and eukaryotes.</title>
        <authorList>
            <person name="Spang A."/>
            <person name="Saw J.H."/>
            <person name="Jorgensen S.L."/>
            <person name="Zaremba-Niedzwiedzka K."/>
            <person name="Martijn J."/>
            <person name="Lind A.E."/>
            <person name="van Eijk R."/>
            <person name="Schleper C."/>
            <person name="Guy L."/>
            <person name="Ettema T.J."/>
        </authorList>
    </citation>
    <scope>NUCLEOTIDE SEQUENCE</scope>
</reference>
<feature type="region of interest" description="Disordered" evidence="1">
    <location>
        <begin position="292"/>
        <end position="317"/>
    </location>
</feature>
<feature type="region of interest" description="Disordered" evidence="1">
    <location>
        <begin position="134"/>
        <end position="165"/>
    </location>
</feature>
<name>A0A0F9KRF0_9ZZZZ</name>
<feature type="compositionally biased region" description="Pro residues" evidence="1">
    <location>
        <begin position="1"/>
        <end position="19"/>
    </location>
</feature>
<feature type="compositionally biased region" description="Basic and acidic residues" evidence="1">
    <location>
        <begin position="52"/>
        <end position="73"/>
    </location>
</feature>
<sequence>MAEPKVPPKQPKEPAPPDPNQELADAIDSGLPVEYADQPGGSVTPASPPDTSAEKDAKAKGDGAEPPEKKDGKPQANKVEPPASKEGKGDEKPDGEPPEEGDEDPLAEAFKGLKPHEVIHKLLEDGTVGPILQGWSDRAGDAQSATAVEQERGGIAEEAKSQAENKHWDEHFGSMSEEEIGEELAKDSKAAIAYSRYQQRQEAPPELDPERIAETSKLYGYAIQLATYDKMVKESELSDEVKANLKAENFTNQGPDGIIAWGGAIYGALIEQAAEVRANELLEEKWETFQQERLAETDGERPPMGRGRTADNLPDLLKTDTGKLFEHAFTQKKPDKS</sequence>
<accession>A0A0F9KRF0</accession>
<organism evidence="2">
    <name type="scientific">marine sediment metagenome</name>
    <dbReference type="NCBI Taxonomy" id="412755"/>
    <lineage>
        <taxon>unclassified sequences</taxon>
        <taxon>metagenomes</taxon>
        <taxon>ecological metagenomes</taxon>
    </lineage>
</organism>
<feature type="compositionally biased region" description="Basic and acidic residues" evidence="1">
    <location>
        <begin position="149"/>
        <end position="165"/>
    </location>
</feature>